<feature type="compositionally biased region" description="Polar residues" evidence="1">
    <location>
        <begin position="40"/>
        <end position="63"/>
    </location>
</feature>
<organism evidence="2 3">
    <name type="scientific">Verruconis gallopava</name>
    <dbReference type="NCBI Taxonomy" id="253628"/>
    <lineage>
        <taxon>Eukaryota</taxon>
        <taxon>Fungi</taxon>
        <taxon>Dikarya</taxon>
        <taxon>Ascomycota</taxon>
        <taxon>Pezizomycotina</taxon>
        <taxon>Dothideomycetes</taxon>
        <taxon>Pleosporomycetidae</taxon>
        <taxon>Venturiales</taxon>
        <taxon>Sympoventuriaceae</taxon>
        <taxon>Verruconis</taxon>
    </lineage>
</organism>
<dbReference type="Proteomes" id="UP000053259">
    <property type="component" value="Unassembled WGS sequence"/>
</dbReference>
<proteinExistence type="predicted"/>
<dbReference type="RefSeq" id="XP_016214486.1">
    <property type="nucleotide sequence ID" value="XM_016357694.1"/>
</dbReference>
<evidence type="ECO:0000313" key="3">
    <source>
        <dbReference type="Proteomes" id="UP000053259"/>
    </source>
</evidence>
<accession>A0A0D1YVB7</accession>
<gene>
    <name evidence="2" type="ORF">PV09_04364</name>
</gene>
<feature type="region of interest" description="Disordered" evidence="1">
    <location>
        <begin position="1"/>
        <end position="105"/>
    </location>
</feature>
<evidence type="ECO:0000256" key="1">
    <source>
        <dbReference type="SAM" id="MobiDB-lite"/>
    </source>
</evidence>
<protein>
    <submittedName>
        <fullName evidence="2">Uncharacterized protein</fullName>
    </submittedName>
</protein>
<sequence length="460" mass="50793">MSAIFTPLDSSEYALLPDASTPPPIPPKSSARTLRPAKKGSNNTQSCPSRTNAKQYTYKTANVSGEDLAQKEWSTQPRRSTECPNTISYFSDDSSSDGSRDSTVTSHGSIVTQIWSQNSACVSTEGVPDPDPPRPLPLSTIDRGDMIFCGDQQSMVQRSEFAQSNRPLPLALRWNNVLNTKWEPARESELWTPKTNAFSIASKSSIAYGLQLQMQQESKVFSDKNLRLPIPTISLPVDTQNHDEMAYMPSLSKSNPSSCTSRSTPRLQVPCHRRGSSEPFTRVQVQEFSLDVAEPSMAAKNRWIPTLPATEAVTPSSTSSLSSVPYENDDDGACISASPLDISPVTPQMVVRETSKVEIRSPHCDFFSPQSRFSIDSDLEENTKPTSPQASPFGLIQHGYSYDSVVPSSTPEKFFDESAVGENTLKWLAKQKKPSYHVRNDSSSDRNRILGTYFRRSTIS</sequence>
<keyword evidence="3" id="KW-1185">Reference proteome</keyword>
<feature type="compositionally biased region" description="Polar residues" evidence="1">
    <location>
        <begin position="251"/>
        <end position="266"/>
    </location>
</feature>
<name>A0A0D1YVB7_9PEZI</name>
<dbReference type="GeneID" id="27312337"/>
<dbReference type="VEuPathDB" id="FungiDB:PV09_04364"/>
<reference evidence="2 3" key="1">
    <citation type="submission" date="2015-01" db="EMBL/GenBank/DDBJ databases">
        <title>The Genome Sequence of Ochroconis gallopava CBS43764.</title>
        <authorList>
            <consortium name="The Broad Institute Genomics Platform"/>
            <person name="Cuomo C."/>
            <person name="de Hoog S."/>
            <person name="Gorbushina A."/>
            <person name="Stielow B."/>
            <person name="Teixiera M."/>
            <person name="Abouelleil A."/>
            <person name="Chapman S.B."/>
            <person name="Priest M."/>
            <person name="Young S.K."/>
            <person name="Wortman J."/>
            <person name="Nusbaum C."/>
            <person name="Birren B."/>
        </authorList>
    </citation>
    <scope>NUCLEOTIDE SEQUENCE [LARGE SCALE GENOMIC DNA]</scope>
    <source>
        <strain evidence="2 3">CBS 43764</strain>
    </source>
</reference>
<feature type="compositionally biased region" description="Low complexity" evidence="1">
    <location>
        <begin position="86"/>
        <end position="105"/>
    </location>
</feature>
<dbReference type="HOGENOM" id="CLU_594755_0_0_1"/>
<dbReference type="EMBL" id="KN847540">
    <property type="protein sequence ID" value="KIW04617.1"/>
    <property type="molecule type" value="Genomic_DNA"/>
</dbReference>
<dbReference type="InParanoid" id="A0A0D1YVB7"/>
<feature type="region of interest" description="Disordered" evidence="1">
    <location>
        <begin position="250"/>
        <end position="274"/>
    </location>
</feature>
<feature type="compositionally biased region" description="Polar residues" evidence="1">
    <location>
        <begin position="72"/>
        <end position="85"/>
    </location>
</feature>
<evidence type="ECO:0000313" key="2">
    <source>
        <dbReference type="EMBL" id="KIW04617.1"/>
    </source>
</evidence>
<dbReference type="AlphaFoldDB" id="A0A0D1YVB7"/>